<gene>
    <name evidence="2" type="ORF">E2C01_004554</name>
</gene>
<keyword evidence="3" id="KW-1185">Reference proteome</keyword>
<reference evidence="2 3" key="1">
    <citation type="submission" date="2019-05" db="EMBL/GenBank/DDBJ databases">
        <title>Another draft genome of Portunus trituberculatus and its Hox gene families provides insights of decapod evolution.</title>
        <authorList>
            <person name="Jeong J.-H."/>
            <person name="Song I."/>
            <person name="Kim S."/>
            <person name="Choi T."/>
            <person name="Kim D."/>
            <person name="Ryu S."/>
            <person name="Kim W."/>
        </authorList>
    </citation>
    <scope>NUCLEOTIDE SEQUENCE [LARGE SCALE GENOMIC DNA]</scope>
    <source>
        <tissue evidence="2">Muscle</tissue>
    </source>
</reference>
<protein>
    <submittedName>
        <fullName evidence="2">Uncharacterized protein</fullName>
    </submittedName>
</protein>
<dbReference type="EMBL" id="VSRR010000186">
    <property type="protein sequence ID" value="MPC11878.1"/>
    <property type="molecule type" value="Genomic_DNA"/>
</dbReference>
<evidence type="ECO:0000313" key="3">
    <source>
        <dbReference type="Proteomes" id="UP000324222"/>
    </source>
</evidence>
<evidence type="ECO:0000313" key="2">
    <source>
        <dbReference type="EMBL" id="MPC11878.1"/>
    </source>
</evidence>
<accession>A0A5B7CS23</accession>
<sequence length="76" mass="9000">MYLAINDPIMNVMMLSVKWSMIATQREGEEEEKEEEEVEEEENEKNNNALRIKARLTIVNRDYTFHCLCTPALEKH</sequence>
<organism evidence="2 3">
    <name type="scientific">Portunus trituberculatus</name>
    <name type="common">Swimming crab</name>
    <name type="synonym">Neptunus trituberculatus</name>
    <dbReference type="NCBI Taxonomy" id="210409"/>
    <lineage>
        <taxon>Eukaryota</taxon>
        <taxon>Metazoa</taxon>
        <taxon>Ecdysozoa</taxon>
        <taxon>Arthropoda</taxon>
        <taxon>Crustacea</taxon>
        <taxon>Multicrustacea</taxon>
        <taxon>Malacostraca</taxon>
        <taxon>Eumalacostraca</taxon>
        <taxon>Eucarida</taxon>
        <taxon>Decapoda</taxon>
        <taxon>Pleocyemata</taxon>
        <taxon>Brachyura</taxon>
        <taxon>Eubrachyura</taxon>
        <taxon>Portunoidea</taxon>
        <taxon>Portunidae</taxon>
        <taxon>Portuninae</taxon>
        <taxon>Portunus</taxon>
    </lineage>
</organism>
<proteinExistence type="predicted"/>
<feature type="compositionally biased region" description="Acidic residues" evidence="1">
    <location>
        <begin position="28"/>
        <end position="43"/>
    </location>
</feature>
<comment type="caution">
    <text evidence="2">The sequence shown here is derived from an EMBL/GenBank/DDBJ whole genome shotgun (WGS) entry which is preliminary data.</text>
</comment>
<name>A0A5B7CS23_PORTR</name>
<dbReference type="AlphaFoldDB" id="A0A5B7CS23"/>
<evidence type="ECO:0000256" key="1">
    <source>
        <dbReference type="SAM" id="MobiDB-lite"/>
    </source>
</evidence>
<dbReference type="Proteomes" id="UP000324222">
    <property type="component" value="Unassembled WGS sequence"/>
</dbReference>
<feature type="region of interest" description="Disordered" evidence="1">
    <location>
        <begin position="26"/>
        <end position="46"/>
    </location>
</feature>